<dbReference type="Proteomes" id="UP000054845">
    <property type="component" value="Unassembled WGS sequence"/>
</dbReference>
<name>A0A0P1B9E5_9BASI</name>
<dbReference type="EMBL" id="CCYA01000162">
    <property type="protein sequence ID" value="CEH12584.1"/>
    <property type="molecule type" value="Genomic_DNA"/>
</dbReference>
<dbReference type="AlphaFoldDB" id="A0A0P1B9E5"/>
<reference evidence="1 2" key="1">
    <citation type="submission" date="2014-09" db="EMBL/GenBank/DDBJ databases">
        <authorList>
            <person name="Magalhaes I.L.F."/>
            <person name="Oliveira U."/>
            <person name="Santos F.R."/>
            <person name="Vidigal T.H.D.A."/>
            <person name="Brescovit A.D."/>
            <person name="Santos A.J."/>
        </authorList>
    </citation>
    <scope>NUCLEOTIDE SEQUENCE [LARGE SCALE GENOMIC DNA]</scope>
</reference>
<evidence type="ECO:0000313" key="1">
    <source>
        <dbReference type="EMBL" id="CEH12584.1"/>
    </source>
</evidence>
<organism evidence="1 2">
    <name type="scientific">Ceraceosorus bombacis</name>
    <dbReference type="NCBI Taxonomy" id="401625"/>
    <lineage>
        <taxon>Eukaryota</taxon>
        <taxon>Fungi</taxon>
        <taxon>Dikarya</taxon>
        <taxon>Basidiomycota</taxon>
        <taxon>Ustilaginomycotina</taxon>
        <taxon>Exobasidiomycetes</taxon>
        <taxon>Ceraceosorales</taxon>
        <taxon>Ceraceosoraceae</taxon>
        <taxon>Ceraceosorus</taxon>
    </lineage>
</organism>
<proteinExistence type="predicted"/>
<protein>
    <submittedName>
        <fullName evidence="1">Uncharacterized protein</fullName>
    </submittedName>
</protein>
<accession>A0A0P1B9E5</accession>
<keyword evidence="2" id="KW-1185">Reference proteome</keyword>
<sequence>MADAVGMDAPSGRRCVSCARSKLFRPDCAKSQEFQDHVMSLNHGWLTMQNASQPLLTSRASVEQSMVQTRKTAWFDNPRVELLFIS</sequence>
<evidence type="ECO:0000313" key="2">
    <source>
        <dbReference type="Proteomes" id="UP000054845"/>
    </source>
</evidence>